<evidence type="ECO:0000313" key="6">
    <source>
        <dbReference type="EMBL" id="NYH17046.1"/>
    </source>
</evidence>
<dbReference type="EC" id="6.2.1.-" evidence="6"/>
<evidence type="ECO:0000259" key="4">
    <source>
        <dbReference type="Pfam" id="PF00501"/>
    </source>
</evidence>
<dbReference type="InterPro" id="IPR025110">
    <property type="entry name" value="AMP-bd_C"/>
</dbReference>
<name>A0A7Z0B0R1_9BURK</name>
<feature type="region of interest" description="Disordered" evidence="3">
    <location>
        <begin position="416"/>
        <end position="438"/>
    </location>
</feature>
<dbReference type="InterPro" id="IPR045851">
    <property type="entry name" value="AMP-bd_C_sf"/>
</dbReference>
<evidence type="ECO:0000259" key="5">
    <source>
        <dbReference type="Pfam" id="PF13193"/>
    </source>
</evidence>
<dbReference type="Gene3D" id="3.30.300.30">
    <property type="match status" value="1"/>
</dbReference>
<feature type="compositionally biased region" description="Low complexity" evidence="3">
    <location>
        <begin position="417"/>
        <end position="426"/>
    </location>
</feature>
<protein>
    <submittedName>
        <fullName evidence="6">Fatty-acyl-CoA synthase</fullName>
        <ecNumber evidence="6">6.2.1.-</ecNumber>
    </submittedName>
</protein>
<dbReference type="PANTHER" id="PTHR24096:SF149">
    <property type="entry name" value="AMP-BINDING DOMAIN-CONTAINING PROTEIN-RELATED"/>
    <property type="match status" value="1"/>
</dbReference>
<gene>
    <name evidence="6" type="ORF">GGD41_004274</name>
</gene>
<evidence type="ECO:0000313" key="7">
    <source>
        <dbReference type="Proteomes" id="UP000572540"/>
    </source>
</evidence>
<accession>A0A7Z0B0R1</accession>
<keyword evidence="2 6" id="KW-0436">Ligase</keyword>
<evidence type="ECO:0000256" key="1">
    <source>
        <dbReference type="ARBA" id="ARBA00006432"/>
    </source>
</evidence>
<dbReference type="Gene3D" id="3.40.50.12780">
    <property type="entry name" value="N-terminal domain of ligase-like"/>
    <property type="match status" value="1"/>
</dbReference>
<dbReference type="AlphaFoldDB" id="A0A7Z0B0R1"/>
<dbReference type="SUPFAM" id="SSF56801">
    <property type="entry name" value="Acetyl-CoA synthetase-like"/>
    <property type="match status" value="1"/>
</dbReference>
<dbReference type="GO" id="GO:0016405">
    <property type="term" value="F:CoA-ligase activity"/>
    <property type="evidence" value="ECO:0007669"/>
    <property type="project" value="TreeGrafter"/>
</dbReference>
<evidence type="ECO:0000256" key="3">
    <source>
        <dbReference type="SAM" id="MobiDB-lite"/>
    </source>
</evidence>
<comment type="caution">
    <text evidence="6">The sequence shown here is derived from an EMBL/GenBank/DDBJ whole genome shotgun (WGS) entry which is preliminary data.</text>
</comment>
<dbReference type="Proteomes" id="UP000572540">
    <property type="component" value="Unassembled WGS sequence"/>
</dbReference>
<comment type="similarity">
    <text evidence="1">Belongs to the ATP-dependent AMP-binding enzyme family.</text>
</comment>
<sequence length="438" mass="47510">MGPGQGIEHAIVATYSDYLKRPSPLAVPEFVAAPRKTFTIPGVTPWQDALDRRLTPGPLTSRADDLCVMPYTSGTTGKPKGCMHTHRSVMSTLLGGCVWFAAPSDGVYLSVLPLFHVTGMQGGMNAAIYSGATIVLMPRWDRETAAQCMQRYRVTAWQSISTMMVDFLSNPKLGDYDLSSLSGARGGGAAMPDAIAKKLKALTGLDYVEGYGMTETIAGTHINPPHRPKAQCLGIPVFDVDSRVIDPASLQELPQGETGEIVVNAPQVMQGYWRNPKATEEAFVELDGKRFLRTGDLGHIDEDGYFFMTDRLKRMINASGYKVWPAEVEALMYRHPAIHEVCVIGVKDEKRGETVKALVVADEAHAGTLTEQDVIDWSHEQMAPYKAPRIVEFVTSLPKSGSGKILWRKLQEEDAARAAAARSGNSNGNGNGNGGASQ</sequence>
<proteinExistence type="inferred from homology"/>
<dbReference type="InterPro" id="IPR042099">
    <property type="entry name" value="ANL_N_sf"/>
</dbReference>
<dbReference type="EMBL" id="JACCAU010000001">
    <property type="protein sequence ID" value="NYH17046.1"/>
    <property type="molecule type" value="Genomic_DNA"/>
</dbReference>
<feature type="domain" description="AMP-dependent synthetase/ligase" evidence="4">
    <location>
        <begin position="59"/>
        <end position="273"/>
    </location>
</feature>
<organism evidence="6 7">
    <name type="scientific">Paraburkholderia bryophila</name>
    <dbReference type="NCBI Taxonomy" id="420952"/>
    <lineage>
        <taxon>Bacteria</taxon>
        <taxon>Pseudomonadati</taxon>
        <taxon>Pseudomonadota</taxon>
        <taxon>Betaproteobacteria</taxon>
        <taxon>Burkholderiales</taxon>
        <taxon>Burkholderiaceae</taxon>
        <taxon>Paraburkholderia</taxon>
    </lineage>
</organism>
<dbReference type="InterPro" id="IPR020845">
    <property type="entry name" value="AMP-binding_CS"/>
</dbReference>
<feature type="domain" description="AMP-binding enzyme C-terminal" evidence="5">
    <location>
        <begin position="327"/>
        <end position="404"/>
    </location>
</feature>
<dbReference type="PANTHER" id="PTHR24096">
    <property type="entry name" value="LONG-CHAIN-FATTY-ACID--COA LIGASE"/>
    <property type="match status" value="1"/>
</dbReference>
<dbReference type="PROSITE" id="PS00455">
    <property type="entry name" value="AMP_BINDING"/>
    <property type="match status" value="1"/>
</dbReference>
<evidence type="ECO:0000256" key="2">
    <source>
        <dbReference type="ARBA" id="ARBA00022598"/>
    </source>
</evidence>
<reference evidence="6 7" key="1">
    <citation type="submission" date="2020-07" db="EMBL/GenBank/DDBJ databases">
        <title>Exploring microbial biodiversity for novel pathways involved in the catabolism of aromatic compounds derived from lignin.</title>
        <authorList>
            <person name="Elkins J."/>
        </authorList>
    </citation>
    <scope>NUCLEOTIDE SEQUENCE [LARGE SCALE GENOMIC DNA]</scope>
    <source>
        <strain evidence="6 7">H2C3B</strain>
    </source>
</reference>
<dbReference type="Pfam" id="PF00501">
    <property type="entry name" value="AMP-binding"/>
    <property type="match status" value="1"/>
</dbReference>
<feature type="compositionally biased region" description="Gly residues" evidence="3">
    <location>
        <begin position="427"/>
        <end position="438"/>
    </location>
</feature>
<dbReference type="Pfam" id="PF13193">
    <property type="entry name" value="AMP-binding_C"/>
    <property type="match status" value="1"/>
</dbReference>
<dbReference type="InterPro" id="IPR000873">
    <property type="entry name" value="AMP-dep_synth/lig_dom"/>
</dbReference>